<feature type="transmembrane region" description="Helical" evidence="7">
    <location>
        <begin position="386"/>
        <end position="409"/>
    </location>
</feature>
<comment type="caution">
    <text evidence="8">The sequence shown here is derived from an EMBL/GenBank/DDBJ whole genome shotgun (WGS) entry which is preliminary data.</text>
</comment>
<comment type="subcellular location">
    <subcellularLocation>
        <location evidence="1">Cell membrane</location>
        <topology evidence="1">Multi-pass membrane protein</topology>
    </subcellularLocation>
    <subcellularLocation>
        <location evidence="7">Membrane</location>
        <topology evidence="7">Multi-pass membrane protein</topology>
    </subcellularLocation>
</comment>
<keyword evidence="9" id="KW-1185">Reference proteome</keyword>
<evidence type="ECO:0000256" key="6">
    <source>
        <dbReference type="ARBA" id="ARBA00023136"/>
    </source>
</evidence>
<reference evidence="8 9" key="1">
    <citation type="journal article" date="2014" name="Genome Biol. Evol.">
        <title>The secreted proteins of Achlya hypogyna and Thraustotheca clavata identify the ancestral oomycete secretome and reveal gene acquisitions by horizontal gene transfer.</title>
        <authorList>
            <person name="Misner I."/>
            <person name="Blouin N."/>
            <person name="Leonard G."/>
            <person name="Richards T.A."/>
            <person name="Lane C.E."/>
        </authorList>
    </citation>
    <scope>NUCLEOTIDE SEQUENCE [LARGE SCALE GENOMIC DNA]</scope>
    <source>
        <strain evidence="8 9">ATCC 48635</strain>
    </source>
</reference>
<evidence type="ECO:0000256" key="1">
    <source>
        <dbReference type="ARBA" id="ARBA00004651"/>
    </source>
</evidence>
<dbReference type="EMBL" id="JNBR01000519">
    <property type="protein sequence ID" value="OQR91531.1"/>
    <property type="molecule type" value="Genomic_DNA"/>
</dbReference>
<proteinExistence type="inferred from homology"/>
<feature type="transmembrane region" description="Helical" evidence="7">
    <location>
        <begin position="307"/>
        <end position="333"/>
    </location>
</feature>
<dbReference type="PANTHER" id="PTHR42865:SF7">
    <property type="entry name" value="PROTON_GLUTAMATE-ASPARTATE SYMPORTER"/>
    <property type="match status" value="1"/>
</dbReference>
<gene>
    <name evidence="8" type="ORF">ACHHYP_04591</name>
</gene>
<evidence type="ECO:0000313" key="8">
    <source>
        <dbReference type="EMBL" id="OQR91531.1"/>
    </source>
</evidence>
<keyword evidence="7" id="KW-0769">Symport</keyword>
<keyword evidence="5 7" id="KW-1133">Transmembrane helix</keyword>
<dbReference type="GO" id="GO:0015293">
    <property type="term" value="F:symporter activity"/>
    <property type="evidence" value="ECO:0007669"/>
    <property type="project" value="UniProtKB-UniRule"/>
</dbReference>
<evidence type="ECO:0000256" key="7">
    <source>
        <dbReference type="RuleBase" id="RU361216"/>
    </source>
</evidence>
<dbReference type="STRING" id="1202772.A0A1V9Z0Q7"/>
<evidence type="ECO:0000256" key="2">
    <source>
        <dbReference type="ARBA" id="ARBA00022448"/>
    </source>
</evidence>
<accession>A0A1V9Z0Q7</accession>
<feature type="transmembrane region" description="Helical" evidence="7">
    <location>
        <begin position="421"/>
        <end position="443"/>
    </location>
</feature>
<dbReference type="AlphaFoldDB" id="A0A1V9Z0Q7"/>
<organism evidence="8 9">
    <name type="scientific">Achlya hypogyna</name>
    <name type="common">Oomycete</name>
    <name type="synonym">Protoachlya hypogyna</name>
    <dbReference type="NCBI Taxonomy" id="1202772"/>
    <lineage>
        <taxon>Eukaryota</taxon>
        <taxon>Sar</taxon>
        <taxon>Stramenopiles</taxon>
        <taxon>Oomycota</taxon>
        <taxon>Saprolegniomycetes</taxon>
        <taxon>Saprolegniales</taxon>
        <taxon>Achlyaceae</taxon>
        <taxon>Achlya</taxon>
    </lineage>
</organism>
<dbReference type="SUPFAM" id="SSF118215">
    <property type="entry name" value="Proton glutamate symport protein"/>
    <property type="match status" value="2"/>
</dbReference>
<dbReference type="GO" id="GO:0005886">
    <property type="term" value="C:plasma membrane"/>
    <property type="evidence" value="ECO:0007669"/>
    <property type="project" value="UniProtKB-SubCell"/>
</dbReference>
<dbReference type="Proteomes" id="UP000243579">
    <property type="component" value="Unassembled WGS sequence"/>
</dbReference>
<feature type="transmembrane region" description="Helical" evidence="7">
    <location>
        <begin position="50"/>
        <end position="71"/>
    </location>
</feature>
<dbReference type="InterPro" id="IPR036458">
    <property type="entry name" value="Na:dicarbo_symporter_sf"/>
</dbReference>
<dbReference type="OrthoDB" id="5877963at2759"/>
<feature type="transmembrane region" description="Helical" evidence="7">
    <location>
        <begin position="463"/>
        <end position="486"/>
    </location>
</feature>
<feature type="transmembrane region" description="Helical" evidence="7">
    <location>
        <begin position="149"/>
        <end position="170"/>
    </location>
</feature>
<protein>
    <recommendedName>
        <fullName evidence="7">Amino acid transporter</fullName>
    </recommendedName>
</protein>
<dbReference type="Gene3D" id="1.10.3860.10">
    <property type="entry name" value="Sodium:dicarboxylate symporter"/>
    <property type="match status" value="2"/>
</dbReference>
<dbReference type="PRINTS" id="PR00173">
    <property type="entry name" value="EDTRNSPORT"/>
</dbReference>
<evidence type="ECO:0000313" key="9">
    <source>
        <dbReference type="Proteomes" id="UP000243579"/>
    </source>
</evidence>
<keyword evidence="2 7" id="KW-0813">Transport</keyword>
<name>A0A1V9Z0Q7_ACHHY</name>
<sequence>MKPPSPEVEYDYPVELLHTARRPPRTYARLLQYYTTPAARLSLNDDKPASVLPLAALATAVIAGGLLSYGIDCALEAPPDFANRTLDDFKALLAFAATRANAARWLSLPGTLFVRALNCLVVPLIFVNLAMGVAELVQAGKLGRVTWRMLALFVLTTMLAAGQGLFWTSLVPEDVLRTRQTNVHANDTRWNRAAAVDVRCPDNSTFLSWTDGALTCNAAPTSFQLTDTSRVFTTMRASRQAAKKSIPDLLELIATLIVPNNVFQAFVDGDVLSIVAFVLPFGLAIARSGATTGHNPMWALCQQLSSILTIMVSWVVAVMPVAVLFMVAATLVYPEDSHAAPMGWNLAPMRGNGRGANASSLPFEQTLARSEYFFDNLAAEPASMPVFLALFVVGWLAHFVLVLPALTLLTTSHNPLPYLRSLAPALWFGFLSSSALAAMPLLMKVMHLSEYVSRQVTRFVIPVGTGIHMDGIALYVSTAMVFLLRTQSYDRAAPVPEAFALDTGMYLLIWVCATIAAWTVPPLPHSGVLGLLFVWFAIVGESRPTNLHWMIAMDVVTDRLATVGTMLSNAVVTFIVAEKVDERYADEQDRRHRTLASRHEWLSE</sequence>
<keyword evidence="4 7" id="KW-0812">Transmembrane</keyword>
<feature type="transmembrane region" description="Helical" evidence="7">
    <location>
        <begin position="112"/>
        <end position="137"/>
    </location>
</feature>
<keyword evidence="3" id="KW-1003">Cell membrane</keyword>
<evidence type="ECO:0000256" key="3">
    <source>
        <dbReference type="ARBA" id="ARBA00022475"/>
    </source>
</evidence>
<comment type="similarity">
    <text evidence="7">Belongs to the dicarboxylate/amino acid:cation symporter (DAACS) (TC 2.A.23) family.</text>
</comment>
<feature type="transmembrane region" description="Helical" evidence="7">
    <location>
        <begin position="265"/>
        <end position="286"/>
    </location>
</feature>
<evidence type="ECO:0000256" key="5">
    <source>
        <dbReference type="ARBA" id="ARBA00022989"/>
    </source>
</evidence>
<dbReference type="InterPro" id="IPR001991">
    <property type="entry name" value="Na-dicarboxylate_symporter"/>
</dbReference>
<keyword evidence="6 7" id="KW-0472">Membrane</keyword>
<dbReference type="PANTHER" id="PTHR42865">
    <property type="entry name" value="PROTON/GLUTAMATE-ASPARTATE SYMPORTER"/>
    <property type="match status" value="1"/>
</dbReference>
<evidence type="ECO:0000256" key="4">
    <source>
        <dbReference type="ARBA" id="ARBA00022692"/>
    </source>
</evidence>
<dbReference type="Pfam" id="PF00375">
    <property type="entry name" value="SDF"/>
    <property type="match status" value="2"/>
</dbReference>
<feature type="transmembrane region" description="Helical" evidence="7">
    <location>
        <begin position="498"/>
        <end position="517"/>
    </location>
</feature>